<organism evidence="2 3">
    <name type="scientific">Crenichthys baileyi</name>
    <name type="common">White River springfish</name>
    <dbReference type="NCBI Taxonomy" id="28760"/>
    <lineage>
        <taxon>Eukaryota</taxon>
        <taxon>Metazoa</taxon>
        <taxon>Chordata</taxon>
        <taxon>Craniata</taxon>
        <taxon>Vertebrata</taxon>
        <taxon>Euteleostomi</taxon>
        <taxon>Actinopterygii</taxon>
        <taxon>Neopterygii</taxon>
        <taxon>Teleostei</taxon>
        <taxon>Neoteleostei</taxon>
        <taxon>Acanthomorphata</taxon>
        <taxon>Ovalentaria</taxon>
        <taxon>Atherinomorphae</taxon>
        <taxon>Cyprinodontiformes</taxon>
        <taxon>Goodeidae</taxon>
        <taxon>Crenichthys</taxon>
    </lineage>
</organism>
<evidence type="ECO:0000256" key="1">
    <source>
        <dbReference type="SAM" id="SignalP"/>
    </source>
</evidence>
<evidence type="ECO:0000313" key="2">
    <source>
        <dbReference type="EMBL" id="KAK5617978.1"/>
    </source>
</evidence>
<feature type="chain" id="PRO_5043373238" evidence="1">
    <location>
        <begin position="19"/>
        <end position="210"/>
    </location>
</feature>
<keyword evidence="3" id="KW-1185">Reference proteome</keyword>
<comment type="caution">
    <text evidence="2">The sequence shown here is derived from an EMBL/GenBank/DDBJ whole genome shotgun (WGS) entry which is preliminary data.</text>
</comment>
<protein>
    <submittedName>
        <fullName evidence="2">Uncharacterized protein</fullName>
    </submittedName>
</protein>
<dbReference type="AlphaFoldDB" id="A0AAV9S996"/>
<gene>
    <name evidence="2" type="ORF">CRENBAI_023810</name>
</gene>
<sequence length="210" mass="22197">MPQLLLLLPASSSPSASAEGWPVVPVLGGFEDELPPVVPVLEGLEDEPLPLPVLVTEEFEEELLAVSVLKDRLHFLFLLGFQSSSEGDSLTGFPEGPLHYMTDLQTSCSKGPLRSAAAGCPDSCSAGACHPGPIWTMADILTGFPEGPLLYSAGFQTICSFVAGFLTSLFVGSPGSVAGFLTSLFIDTLYPTMLLPSRVSVCKLIKTNHN</sequence>
<dbReference type="Proteomes" id="UP001311232">
    <property type="component" value="Unassembled WGS sequence"/>
</dbReference>
<accession>A0AAV9S996</accession>
<name>A0AAV9S996_9TELE</name>
<evidence type="ECO:0000313" key="3">
    <source>
        <dbReference type="Proteomes" id="UP001311232"/>
    </source>
</evidence>
<dbReference type="EMBL" id="JAHHUM010000649">
    <property type="protein sequence ID" value="KAK5617978.1"/>
    <property type="molecule type" value="Genomic_DNA"/>
</dbReference>
<reference evidence="2 3" key="1">
    <citation type="submission" date="2021-06" db="EMBL/GenBank/DDBJ databases">
        <authorList>
            <person name="Palmer J.M."/>
        </authorList>
    </citation>
    <scope>NUCLEOTIDE SEQUENCE [LARGE SCALE GENOMIC DNA]</scope>
    <source>
        <strain evidence="2 3">MEX-2019</strain>
        <tissue evidence="2">Muscle</tissue>
    </source>
</reference>
<proteinExistence type="predicted"/>
<feature type="signal peptide" evidence="1">
    <location>
        <begin position="1"/>
        <end position="18"/>
    </location>
</feature>
<keyword evidence="1" id="KW-0732">Signal</keyword>